<proteinExistence type="predicted"/>
<evidence type="ECO:0000313" key="3">
    <source>
        <dbReference type="Proteomes" id="UP000092544"/>
    </source>
</evidence>
<evidence type="ECO:0000313" key="2">
    <source>
        <dbReference type="EMBL" id="SBS26448.1"/>
    </source>
</evidence>
<dbReference type="SUPFAM" id="SSF55073">
    <property type="entry name" value="Nucleotide cyclase"/>
    <property type="match status" value="1"/>
</dbReference>
<dbReference type="Gene3D" id="3.30.70.270">
    <property type="match status" value="1"/>
</dbReference>
<feature type="domain" description="GGDEF" evidence="1">
    <location>
        <begin position="232"/>
        <end position="356"/>
    </location>
</feature>
<dbReference type="CDD" id="cd01949">
    <property type="entry name" value="GGDEF"/>
    <property type="match status" value="1"/>
</dbReference>
<name>A0A1A8T5Z4_9GAMM</name>
<dbReference type="InterPro" id="IPR043128">
    <property type="entry name" value="Rev_trsase/Diguanyl_cyclase"/>
</dbReference>
<dbReference type="RefSeq" id="WP_067012517.1">
    <property type="nucleotide sequence ID" value="NZ_FLOB01000001.1"/>
</dbReference>
<dbReference type="PROSITE" id="PS50887">
    <property type="entry name" value="GGDEF"/>
    <property type="match status" value="1"/>
</dbReference>
<dbReference type="AlphaFoldDB" id="A0A1A8T5Z4"/>
<dbReference type="InterPro" id="IPR000160">
    <property type="entry name" value="GGDEF_dom"/>
</dbReference>
<dbReference type="Proteomes" id="UP000092544">
    <property type="component" value="Unassembled WGS sequence"/>
</dbReference>
<dbReference type="Pfam" id="PF00990">
    <property type="entry name" value="GGDEF"/>
    <property type="match status" value="1"/>
</dbReference>
<dbReference type="InterPro" id="IPR029787">
    <property type="entry name" value="Nucleotide_cyclase"/>
</dbReference>
<dbReference type="GO" id="GO:0071111">
    <property type="term" value="F:cyclic-guanylate-specific phosphodiesterase activity"/>
    <property type="evidence" value="ECO:0007669"/>
    <property type="project" value="InterPro"/>
</dbReference>
<reference evidence="2 3" key="1">
    <citation type="submission" date="2016-06" db="EMBL/GenBank/DDBJ databases">
        <authorList>
            <person name="Kjaerup R.B."/>
            <person name="Dalgaard T.S."/>
            <person name="Juul-Madsen H.R."/>
        </authorList>
    </citation>
    <scope>NUCLEOTIDE SEQUENCE [LARGE SCALE GENOMIC DNA]</scope>
    <source>
        <strain evidence="2 3">CECT 8886</strain>
    </source>
</reference>
<dbReference type="InterPro" id="IPR050706">
    <property type="entry name" value="Cyclic-di-GMP_PDE-like"/>
</dbReference>
<gene>
    <name evidence="2" type="ORF">MSP8886_00607</name>
</gene>
<organism evidence="2 3">
    <name type="scientific">Marinomonas spartinae</name>
    <dbReference type="NCBI Taxonomy" id="1792290"/>
    <lineage>
        <taxon>Bacteria</taxon>
        <taxon>Pseudomonadati</taxon>
        <taxon>Pseudomonadota</taxon>
        <taxon>Gammaproteobacteria</taxon>
        <taxon>Oceanospirillales</taxon>
        <taxon>Oceanospirillaceae</taxon>
        <taxon>Marinomonas</taxon>
    </lineage>
</organism>
<dbReference type="OrthoDB" id="6097672at2"/>
<dbReference type="PANTHER" id="PTHR33121:SF70">
    <property type="entry name" value="SIGNALING PROTEIN YKOW"/>
    <property type="match status" value="1"/>
</dbReference>
<accession>A0A1A8T5Z4</accession>
<protein>
    <submittedName>
        <fullName evidence="2">Response regulator PleD</fullName>
    </submittedName>
</protein>
<dbReference type="EMBL" id="FLOB01000001">
    <property type="protein sequence ID" value="SBS26448.1"/>
    <property type="molecule type" value="Genomic_DNA"/>
</dbReference>
<evidence type="ECO:0000259" key="1">
    <source>
        <dbReference type="PROSITE" id="PS50887"/>
    </source>
</evidence>
<dbReference type="PANTHER" id="PTHR33121">
    <property type="entry name" value="CYCLIC DI-GMP PHOSPHODIESTERASE PDEF"/>
    <property type="match status" value="1"/>
</dbReference>
<sequence>MVLNSFQSDDVQALHARLLQVEKERDLLKTFNMSSAQRLLSVASGKPVSFFWRDIQASIQTILPDCYGLLLVRSKGSQNWALASRDEKNAALLNSEGQLGALPRALMTFSESPSCPKRREVNIQLSVDWGLWKGFLELNDFSDVVMLNVSTKQYDDYLMVFFQCQSTDISDDVIDLVFDESVNCMKAVSQREYSDRCLFEDGHRDPKTALLRRYSFENNFAMVLKDSRRHFQRVALMSLRLHTRINQEDALDLKALADLIQSTVRDNDLVAYYDDGEFVMGIRIRHMEDAEVVANKLMKALRDPTLAAKKLISDGVSIGISFYPEHSSLDDLYRAASFAENSVSESFGHRLEFHGRVYSSSNDFYVF</sequence>
<dbReference type="STRING" id="1792290.MSP8886_00607"/>
<dbReference type="SMART" id="SM00267">
    <property type="entry name" value="GGDEF"/>
    <property type="match status" value="1"/>
</dbReference>
<keyword evidence="3" id="KW-1185">Reference proteome</keyword>